<evidence type="ECO:0000313" key="8">
    <source>
        <dbReference type="EMBL" id="WNM21087.1"/>
    </source>
</evidence>
<evidence type="ECO:0000256" key="5">
    <source>
        <dbReference type="ARBA" id="ARBA00023136"/>
    </source>
</evidence>
<feature type="transmembrane region" description="Helical" evidence="6">
    <location>
        <begin position="401"/>
        <end position="426"/>
    </location>
</feature>
<evidence type="ECO:0000256" key="6">
    <source>
        <dbReference type="SAM" id="Phobius"/>
    </source>
</evidence>
<evidence type="ECO:0000313" key="7">
    <source>
        <dbReference type="EMBL" id="WNM19698.1"/>
    </source>
</evidence>
<dbReference type="InterPro" id="IPR050833">
    <property type="entry name" value="Poly_Biosynth_Transport"/>
</dbReference>
<feature type="transmembrane region" description="Helical" evidence="6">
    <location>
        <begin position="83"/>
        <end position="103"/>
    </location>
</feature>
<feature type="transmembrane region" description="Helical" evidence="6">
    <location>
        <begin position="115"/>
        <end position="134"/>
    </location>
</feature>
<dbReference type="GO" id="GO:0005886">
    <property type="term" value="C:plasma membrane"/>
    <property type="evidence" value="ECO:0007669"/>
    <property type="project" value="UniProtKB-SubCell"/>
</dbReference>
<feature type="transmembrane region" description="Helical" evidence="6">
    <location>
        <begin position="146"/>
        <end position="167"/>
    </location>
</feature>
<dbReference type="InterPro" id="IPR002797">
    <property type="entry name" value="Polysacc_synth"/>
</dbReference>
<dbReference type="Proteomes" id="UP001304515">
    <property type="component" value="Chromosome"/>
</dbReference>
<evidence type="ECO:0000256" key="4">
    <source>
        <dbReference type="ARBA" id="ARBA00022989"/>
    </source>
</evidence>
<evidence type="ECO:0000256" key="3">
    <source>
        <dbReference type="ARBA" id="ARBA00022692"/>
    </source>
</evidence>
<comment type="subcellular location">
    <subcellularLocation>
        <location evidence="1">Cell membrane</location>
        <topology evidence="1">Multi-pass membrane protein</topology>
    </subcellularLocation>
</comment>
<feature type="transmembrane region" description="Helical" evidence="6">
    <location>
        <begin position="187"/>
        <end position="208"/>
    </location>
</feature>
<evidence type="ECO:0000256" key="1">
    <source>
        <dbReference type="ARBA" id="ARBA00004651"/>
    </source>
</evidence>
<organism evidence="7">
    <name type="scientific">Flavobacterium capsici</name>
    <dbReference type="NCBI Taxonomy" id="3075618"/>
    <lineage>
        <taxon>Bacteria</taxon>
        <taxon>Pseudomonadati</taxon>
        <taxon>Bacteroidota</taxon>
        <taxon>Flavobacteriia</taxon>
        <taxon>Flavobacteriales</taxon>
        <taxon>Flavobacteriaceae</taxon>
        <taxon>Flavobacterium</taxon>
    </lineage>
</organism>
<dbReference type="PANTHER" id="PTHR30250">
    <property type="entry name" value="PST FAMILY PREDICTED COLANIC ACID TRANSPORTER"/>
    <property type="match status" value="1"/>
</dbReference>
<keyword evidence="3 6" id="KW-0812">Transmembrane</keyword>
<accession>A0AA96EW40</accession>
<keyword evidence="5 6" id="KW-0472">Membrane</keyword>
<keyword evidence="2" id="KW-1003">Cell membrane</keyword>
<sequence>MSLYKNLFKQTLIYGLATVLPRMFSFILVPLYTDLLPKAEYGQVTVIFAYMIFFNVILAYGMETSFFRFYHKEENKSKVVETSMITIFWSTVAFLTLALTFRSQIADFISIDVQYVTYSIWILVLDALVIIPFSKLRAFQRPTFYAFLKISNVCINLMLNIFFLIYLPKLTIHNSNSLWKSIYFENFQIGYVFLSNLIASLITFVLLSKDYFSLKWKFDFQLWKQMMKYGLPILFAGIAFAINEQFDKILLAKLLPPNIADEQVGVYSACYKLGLFMVLYRTAYTLGIEPFFFSHAKNENAPQTYATITKYFVIFGSFILLVVIVFADLFKQIMIRDESYWEAMRVVPLIILANFFLGIYTNLSVWYKLIDKTYIGAYISLVGAVITLLLNFWLIPQQGYFGGYFGSAIATIMAYGSMMFISYYFGNKYYPIPYDTKKISIYLGVSTLFSCISFYGFRENYWVGIGLIIIFLIALYRFEKETLLKIIKRK</sequence>
<evidence type="ECO:0000256" key="2">
    <source>
        <dbReference type="ARBA" id="ARBA00022475"/>
    </source>
</evidence>
<evidence type="ECO:0000313" key="9">
    <source>
        <dbReference type="Proteomes" id="UP001304515"/>
    </source>
</evidence>
<dbReference type="EMBL" id="CP134890">
    <property type="protein sequence ID" value="WNM21087.1"/>
    <property type="molecule type" value="Genomic_DNA"/>
</dbReference>
<dbReference type="KEGG" id="fcj:RN605_10380"/>
<feature type="transmembrane region" description="Helical" evidence="6">
    <location>
        <begin position="44"/>
        <end position="62"/>
    </location>
</feature>
<accession>A0AA96J3U4</accession>
<name>A0AA96EW40_9FLAO</name>
<feature type="transmembrane region" description="Helical" evidence="6">
    <location>
        <begin position="347"/>
        <end position="367"/>
    </location>
</feature>
<dbReference type="Pfam" id="PF01943">
    <property type="entry name" value="Polysacc_synt"/>
    <property type="match status" value="1"/>
</dbReference>
<dbReference type="AlphaFoldDB" id="A0AA96EW40"/>
<protein>
    <submittedName>
        <fullName evidence="7">Oligosaccharide flippase family protein</fullName>
    </submittedName>
</protein>
<feature type="transmembrane region" description="Helical" evidence="6">
    <location>
        <begin position="461"/>
        <end position="478"/>
    </location>
</feature>
<feature type="transmembrane region" description="Helical" evidence="6">
    <location>
        <begin position="308"/>
        <end position="327"/>
    </location>
</feature>
<dbReference type="RefSeq" id="WP_313324594.1">
    <property type="nucleotide sequence ID" value="NZ_CP134878.1"/>
</dbReference>
<proteinExistence type="predicted"/>
<feature type="transmembrane region" description="Helical" evidence="6">
    <location>
        <begin position="229"/>
        <end position="246"/>
    </location>
</feature>
<feature type="transmembrane region" description="Helical" evidence="6">
    <location>
        <begin position="374"/>
        <end position="395"/>
    </location>
</feature>
<gene>
    <name evidence="8" type="ORF">RN605_10380</name>
    <name evidence="7" type="ORF">RN608_03210</name>
</gene>
<reference evidence="7 9" key="1">
    <citation type="submission" date="2023-09" db="EMBL/GenBank/DDBJ databases">
        <title>Flavobacterium sp. a novel bacteria isolate from Pepper rhizosphere.</title>
        <authorList>
            <person name="Peng Y."/>
            <person name="Lee J."/>
        </authorList>
    </citation>
    <scope>NUCLEOTIDE SEQUENCE</scope>
    <source>
        <strain evidence="7">PMR2A8</strain>
        <strain evidence="8 9">PMTSA4</strain>
    </source>
</reference>
<dbReference type="PANTHER" id="PTHR30250:SF11">
    <property type="entry name" value="O-ANTIGEN TRANSPORTER-RELATED"/>
    <property type="match status" value="1"/>
</dbReference>
<dbReference type="EMBL" id="CP134878">
    <property type="protein sequence ID" value="WNM19698.1"/>
    <property type="molecule type" value="Genomic_DNA"/>
</dbReference>
<keyword evidence="9" id="KW-1185">Reference proteome</keyword>
<keyword evidence="4 6" id="KW-1133">Transmembrane helix</keyword>
<feature type="transmembrane region" description="Helical" evidence="6">
    <location>
        <begin position="266"/>
        <end position="287"/>
    </location>
</feature>
<feature type="transmembrane region" description="Helical" evidence="6">
    <location>
        <begin position="12"/>
        <end position="32"/>
    </location>
</feature>
<feature type="transmembrane region" description="Helical" evidence="6">
    <location>
        <begin position="438"/>
        <end position="455"/>
    </location>
</feature>